<reference evidence="1 2" key="1">
    <citation type="submission" date="2016-03" db="EMBL/GenBank/DDBJ databases">
        <title>Comparative genomics of the ectomycorrhizal sister species Rhizopogon vinicolor and Rhizopogon vesiculosus (Basidiomycota: Boletales) reveals a divergence of the mating type B locus.</title>
        <authorList>
            <person name="Mujic A.B."/>
            <person name="Kuo A."/>
            <person name="Tritt A."/>
            <person name="Lipzen A."/>
            <person name="Chen C."/>
            <person name="Johnson J."/>
            <person name="Sharma A."/>
            <person name="Barry K."/>
            <person name="Grigoriev I.V."/>
            <person name="Spatafora J.W."/>
        </authorList>
    </citation>
    <scope>NUCLEOTIDE SEQUENCE [LARGE SCALE GENOMIC DNA]</scope>
    <source>
        <strain evidence="1 2">AM-OR11-056</strain>
    </source>
</reference>
<evidence type="ECO:0000313" key="1">
    <source>
        <dbReference type="EMBL" id="OJA10148.1"/>
    </source>
</evidence>
<dbReference type="Proteomes" id="UP000183567">
    <property type="component" value="Unassembled WGS sequence"/>
</dbReference>
<gene>
    <name evidence="1" type="ORF">AZE42_07196</name>
</gene>
<accession>A0A1J8QEG4</accession>
<dbReference type="OrthoDB" id="9992747at2759"/>
<dbReference type="AlphaFoldDB" id="A0A1J8QEG4"/>
<proteinExistence type="predicted"/>
<sequence length="40" mass="4223">MQAHTEKGQLPVTLCGNHSLAMGTIPGTLREYTINHASSG</sequence>
<dbReference type="EMBL" id="LVVM01005584">
    <property type="protein sequence ID" value="OJA10148.1"/>
    <property type="molecule type" value="Genomic_DNA"/>
</dbReference>
<protein>
    <submittedName>
        <fullName evidence="1">Uncharacterized protein</fullName>
    </submittedName>
</protein>
<organism evidence="1 2">
    <name type="scientific">Rhizopogon vesiculosus</name>
    <dbReference type="NCBI Taxonomy" id="180088"/>
    <lineage>
        <taxon>Eukaryota</taxon>
        <taxon>Fungi</taxon>
        <taxon>Dikarya</taxon>
        <taxon>Basidiomycota</taxon>
        <taxon>Agaricomycotina</taxon>
        <taxon>Agaricomycetes</taxon>
        <taxon>Agaricomycetidae</taxon>
        <taxon>Boletales</taxon>
        <taxon>Suillineae</taxon>
        <taxon>Rhizopogonaceae</taxon>
        <taxon>Rhizopogon</taxon>
    </lineage>
</organism>
<name>A0A1J8QEG4_9AGAM</name>
<keyword evidence="2" id="KW-1185">Reference proteome</keyword>
<evidence type="ECO:0000313" key="2">
    <source>
        <dbReference type="Proteomes" id="UP000183567"/>
    </source>
</evidence>
<comment type="caution">
    <text evidence="1">The sequence shown here is derived from an EMBL/GenBank/DDBJ whole genome shotgun (WGS) entry which is preliminary data.</text>
</comment>